<dbReference type="Proteomes" id="UP000724584">
    <property type="component" value="Unassembled WGS sequence"/>
</dbReference>
<gene>
    <name evidence="1" type="ORF">F5144DRAFT_323792</name>
</gene>
<proteinExistence type="predicted"/>
<keyword evidence="2" id="KW-1185">Reference proteome</keyword>
<evidence type="ECO:0000313" key="1">
    <source>
        <dbReference type="EMBL" id="KAH6628750.1"/>
    </source>
</evidence>
<accession>A0ACB7P6B0</accession>
<dbReference type="EMBL" id="JAGIZQ010000005">
    <property type="protein sequence ID" value="KAH6628750.1"/>
    <property type="molecule type" value="Genomic_DNA"/>
</dbReference>
<evidence type="ECO:0000313" key="2">
    <source>
        <dbReference type="Proteomes" id="UP000724584"/>
    </source>
</evidence>
<protein>
    <submittedName>
        <fullName evidence="1">Uncharacterized protein</fullName>
    </submittedName>
</protein>
<reference evidence="1 2" key="1">
    <citation type="journal article" date="2021" name="Nat. Commun.">
        <title>Genetic determinants of endophytism in the Arabidopsis root mycobiome.</title>
        <authorList>
            <person name="Mesny F."/>
            <person name="Miyauchi S."/>
            <person name="Thiergart T."/>
            <person name="Pickel B."/>
            <person name="Atanasova L."/>
            <person name="Karlsson M."/>
            <person name="Huettel B."/>
            <person name="Barry K.W."/>
            <person name="Haridas S."/>
            <person name="Chen C."/>
            <person name="Bauer D."/>
            <person name="Andreopoulos W."/>
            <person name="Pangilinan J."/>
            <person name="LaButti K."/>
            <person name="Riley R."/>
            <person name="Lipzen A."/>
            <person name="Clum A."/>
            <person name="Drula E."/>
            <person name="Henrissat B."/>
            <person name="Kohler A."/>
            <person name="Grigoriev I.V."/>
            <person name="Martin F.M."/>
            <person name="Hacquard S."/>
        </authorList>
    </citation>
    <scope>NUCLEOTIDE SEQUENCE [LARGE SCALE GENOMIC DNA]</scope>
    <source>
        <strain evidence="1 2">MPI-SDFR-AT-0079</strain>
    </source>
</reference>
<sequence>MDSAHHTITITCHCNAAKQVLTPRNTQDVFSNLSLCHCDSCRHSTGLLCTSYTPISSPPSTTGLESYSVSPASTRYFCSTCGCHIFRTRHPSPTAPSEEWKWEVATGTIIDAPAPSRLPETSHHQHTNATNDGGLSHWLQALQPSHDTNSPPPPDENNNDTLRASCHCTSITLLITRASPSPLNPNSPYPDLLLPYTATPLPTILNASHEKWYLRPTNTSIHTNTEANSSSILSPPQANNAHAHIPYRYLAGTCACQPCRLTSGFEIQTWAFIPRRNIAIRGSSSSSSSVPAAPSPLFPPPSPPPSGLNHATYQPLDFSHLPAGVPLKEYDSSPGRAREFCAVCGATVFWHDTFRPDLIDVSAGLFRAEEGARAEHWLEWWTERVSFSEEAGKGRAGGAKVWGEEVIAALEGGMRGPHRQG</sequence>
<name>A0ACB7P6B0_9PEZI</name>
<organism evidence="1 2">
    <name type="scientific">Chaetomium tenue</name>
    <dbReference type="NCBI Taxonomy" id="1854479"/>
    <lineage>
        <taxon>Eukaryota</taxon>
        <taxon>Fungi</taxon>
        <taxon>Dikarya</taxon>
        <taxon>Ascomycota</taxon>
        <taxon>Pezizomycotina</taxon>
        <taxon>Sordariomycetes</taxon>
        <taxon>Sordariomycetidae</taxon>
        <taxon>Sordariales</taxon>
        <taxon>Chaetomiaceae</taxon>
        <taxon>Chaetomium</taxon>
    </lineage>
</organism>
<comment type="caution">
    <text evidence="1">The sequence shown here is derived from an EMBL/GenBank/DDBJ whole genome shotgun (WGS) entry which is preliminary data.</text>
</comment>